<dbReference type="AlphaFoldDB" id="A0A1V6RVI0"/>
<proteinExistence type="predicted"/>
<feature type="signal peptide" evidence="1">
    <location>
        <begin position="1"/>
        <end position="20"/>
    </location>
</feature>
<gene>
    <name evidence="2" type="ORF">PENVUL_c022G09753</name>
</gene>
<evidence type="ECO:0000256" key="1">
    <source>
        <dbReference type="SAM" id="SignalP"/>
    </source>
</evidence>
<keyword evidence="1" id="KW-0732">Signal</keyword>
<evidence type="ECO:0000313" key="2">
    <source>
        <dbReference type="EMBL" id="OQE05777.1"/>
    </source>
</evidence>
<evidence type="ECO:0000313" key="3">
    <source>
        <dbReference type="Proteomes" id="UP000191518"/>
    </source>
</evidence>
<dbReference type="GO" id="GO:0008237">
    <property type="term" value="F:metallopeptidase activity"/>
    <property type="evidence" value="ECO:0007669"/>
    <property type="project" value="InterPro"/>
</dbReference>
<keyword evidence="3" id="KW-1185">Reference proteome</keyword>
<reference evidence="3" key="1">
    <citation type="journal article" date="2017" name="Nat. Microbiol.">
        <title>Global analysis of biosynthetic gene clusters reveals vast potential of secondary metabolite production in Penicillium species.</title>
        <authorList>
            <person name="Nielsen J.C."/>
            <person name="Grijseels S."/>
            <person name="Prigent S."/>
            <person name="Ji B."/>
            <person name="Dainat J."/>
            <person name="Nielsen K.F."/>
            <person name="Frisvad J.C."/>
            <person name="Workman M."/>
            <person name="Nielsen J."/>
        </authorList>
    </citation>
    <scope>NUCLEOTIDE SEQUENCE [LARGE SCALE GENOMIC DNA]</scope>
    <source>
        <strain evidence="3">IBT 29486</strain>
    </source>
</reference>
<name>A0A1V6RVI0_9EURO</name>
<dbReference type="EMBL" id="MDYP01000022">
    <property type="protein sequence ID" value="OQE05777.1"/>
    <property type="molecule type" value="Genomic_DNA"/>
</dbReference>
<organism evidence="2 3">
    <name type="scientific">Penicillium vulpinum</name>
    <dbReference type="NCBI Taxonomy" id="29845"/>
    <lineage>
        <taxon>Eukaryota</taxon>
        <taxon>Fungi</taxon>
        <taxon>Dikarya</taxon>
        <taxon>Ascomycota</taxon>
        <taxon>Pezizomycotina</taxon>
        <taxon>Eurotiomycetes</taxon>
        <taxon>Eurotiomycetidae</taxon>
        <taxon>Eurotiales</taxon>
        <taxon>Aspergillaceae</taxon>
        <taxon>Penicillium</taxon>
    </lineage>
</organism>
<comment type="caution">
    <text evidence="2">The sequence shown here is derived from an EMBL/GenBank/DDBJ whole genome shotgun (WGS) entry which is preliminary data.</text>
</comment>
<sequence>MRWSLAGLLPSLSLVLLANGFPLATDLPFNIEEHNLTQSLFPRVRDPGSGSDTTTKTITDLFLLHDGGGSCNDKLETIDGFLKEARLFHEVVQKAYAEPFGFNLLLWNAWFGVQPGPGWKAPATDSSNQALWGTIGDHISRVAQFLSGGGLVNPQVPTEKPRLFCDSGAAELQSLTQRVRDHEGKDVVTRRDPETNEPTDYLKLGTLLEEVTSHPDTRVFWFDSFKGYDVEGGANDKLCPDEGRVAAVSRPKTSWKTLEQDGATFTYGLANRHMLLCPRSFDAVAGKTHGVESLAAAMAKYPEAGVKDTATFLDKLLPVGSTFYHELYHLTDSDDTSDLTYKMNQILEYAADEFIRTKNAHNPETYAMFAMAAYLFQKAPSDKLPALYNGPYARSPEAPFQKL</sequence>
<feature type="chain" id="PRO_5012935279" description="Lysine-specific metallo-endopeptidase domain-containing protein" evidence="1">
    <location>
        <begin position="21"/>
        <end position="403"/>
    </location>
</feature>
<dbReference type="InterPro" id="IPR024079">
    <property type="entry name" value="MetalloPept_cat_dom_sf"/>
</dbReference>
<protein>
    <recommendedName>
        <fullName evidence="4">Lysine-specific metallo-endopeptidase domain-containing protein</fullName>
    </recommendedName>
</protein>
<dbReference type="Proteomes" id="UP000191518">
    <property type="component" value="Unassembled WGS sequence"/>
</dbReference>
<evidence type="ECO:0008006" key="4">
    <source>
        <dbReference type="Google" id="ProtNLM"/>
    </source>
</evidence>
<dbReference type="OrthoDB" id="4259138at2759"/>
<accession>A0A1V6RVI0</accession>
<dbReference type="Gene3D" id="3.40.390.10">
    <property type="entry name" value="Collagenase (Catalytic Domain)"/>
    <property type="match status" value="1"/>
</dbReference>